<dbReference type="InterPro" id="IPR052035">
    <property type="entry name" value="ZnF_BED_domain_contain"/>
</dbReference>
<organism evidence="1 2">
    <name type="scientific">Rubus argutus</name>
    <name type="common">Southern blackberry</name>
    <dbReference type="NCBI Taxonomy" id="59490"/>
    <lineage>
        <taxon>Eukaryota</taxon>
        <taxon>Viridiplantae</taxon>
        <taxon>Streptophyta</taxon>
        <taxon>Embryophyta</taxon>
        <taxon>Tracheophyta</taxon>
        <taxon>Spermatophyta</taxon>
        <taxon>Magnoliopsida</taxon>
        <taxon>eudicotyledons</taxon>
        <taxon>Gunneridae</taxon>
        <taxon>Pentapetalae</taxon>
        <taxon>rosids</taxon>
        <taxon>fabids</taxon>
        <taxon>Rosales</taxon>
        <taxon>Rosaceae</taxon>
        <taxon>Rosoideae</taxon>
        <taxon>Rosoideae incertae sedis</taxon>
        <taxon>Rubus</taxon>
    </lineage>
</organism>
<gene>
    <name evidence="1" type="ORF">M0R45_001038</name>
</gene>
<dbReference type="PANTHER" id="PTHR46481">
    <property type="entry name" value="ZINC FINGER BED DOMAIN-CONTAINING PROTEIN 4"/>
    <property type="match status" value="1"/>
</dbReference>
<sequence>MVNWVNKSVLGGQFLHVRCLAHIVNIIVRSGLKTMERSVASIRNAIRFVRNYNSRLDTFKKCVEQEKLQSKKNCVLDVPTRWNSTYIMLDTALELRITFDRLAEEKDVKYTSYFEEDEELDDRDEEETEAVVDSRNRVGPPIDEDWDKAEVFVKYLKIFYDVTVRVSAQLHPTSSKAFHDIVARKAELDD</sequence>
<dbReference type="InterPro" id="IPR012337">
    <property type="entry name" value="RNaseH-like_sf"/>
</dbReference>
<accession>A0AAW1VIR6</accession>
<comment type="caution">
    <text evidence="1">The sequence shown here is derived from an EMBL/GenBank/DDBJ whole genome shotgun (WGS) entry which is preliminary data.</text>
</comment>
<dbReference type="AlphaFoldDB" id="A0AAW1VIR6"/>
<evidence type="ECO:0000313" key="1">
    <source>
        <dbReference type="EMBL" id="KAK9903711.1"/>
    </source>
</evidence>
<evidence type="ECO:0008006" key="3">
    <source>
        <dbReference type="Google" id="ProtNLM"/>
    </source>
</evidence>
<proteinExistence type="predicted"/>
<dbReference type="Proteomes" id="UP001457282">
    <property type="component" value="Unassembled WGS sequence"/>
</dbReference>
<reference evidence="1 2" key="1">
    <citation type="journal article" date="2023" name="G3 (Bethesda)">
        <title>A chromosome-length genome assembly and annotation of blackberry (Rubus argutus, cv. 'Hillquist').</title>
        <authorList>
            <person name="Bruna T."/>
            <person name="Aryal R."/>
            <person name="Dudchenko O."/>
            <person name="Sargent D.J."/>
            <person name="Mead D."/>
            <person name="Buti M."/>
            <person name="Cavallini A."/>
            <person name="Hytonen T."/>
            <person name="Andres J."/>
            <person name="Pham M."/>
            <person name="Weisz D."/>
            <person name="Mascagni F."/>
            <person name="Usai G."/>
            <person name="Natali L."/>
            <person name="Bassil N."/>
            <person name="Fernandez G.E."/>
            <person name="Lomsadze A."/>
            <person name="Armour M."/>
            <person name="Olukolu B."/>
            <person name="Poorten T."/>
            <person name="Britton C."/>
            <person name="Davik J."/>
            <person name="Ashrafi H."/>
            <person name="Aiden E.L."/>
            <person name="Borodovsky M."/>
            <person name="Worthington M."/>
        </authorList>
    </citation>
    <scope>NUCLEOTIDE SEQUENCE [LARGE SCALE GENOMIC DNA]</scope>
    <source>
        <strain evidence="1">PI 553951</strain>
    </source>
</reference>
<name>A0AAW1VIR6_RUBAR</name>
<dbReference type="EMBL" id="JBEDUW010000215">
    <property type="protein sequence ID" value="KAK9903711.1"/>
    <property type="molecule type" value="Genomic_DNA"/>
</dbReference>
<protein>
    <recommendedName>
        <fullName evidence="3">Zinc finger BED domain-containing protein RICESLEEPER 2-like</fullName>
    </recommendedName>
</protein>
<dbReference type="SUPFAM" id="SSF53098">
    <property type="entry name" value="Ribonuclease H-like"/>
    <property type="match status" value="1"/>
</dbReference>
<dbReference type="PANTHER" id="PTHR46481:SF7">
    <property type="entry name" value="ZINC FINGER BED DOMAIN-CONTAINING PROTEIN RICESLEEPER 2-LIKE"/>
    <property type="match status" value="1"/>
</dbReference>
<evidence type="ECO:0000313" key="2">
    <source>
        <dbReference type="Proteomes" id="UP001457282"/>
    </source>
</evidence>
<keyword evidence="2" id="KW-1185">Reference proteome</keyword>